<dbReference type="Pfam" id="PF06677">
    <property type="entry name" value="Auto_anti-p27"/>
    <property type="match status" value="2"/>
</dbReference>
<protein>
    <submittedName>
        <fullName evidence="2">Adenylate and guanylate cyclase catalytic domain-containing isoform B</fullName>
    </submittedName>
</protein>
<feature type="region of interest" description="Disordered" evidence="1">
    <location>
        <begin position="217"/>
        <end position="254"/>
    </location>
</feature>
<dbReference type="InterPro" id="IPR009563">
    <property type="entry name" value="SSSCA1"/>
</dbReference>
<dbReference type="EMBL" id="LHPF02000064">
    <property type="protein sequence ID" value="PSC67343.1"/>
    <property type="molecule type" value="Genomic_DNA"/>
</dbReference>
<dbReference type="OrthoDB" id="60033at2759"/>
<dbReference type="PANTHER" id="PTHR16537">
    <property type="entry name" value="SJOEGREN SYNDROME/SCLERODERMA AUTOANTIGEN 1"/>
    <property type="match status" value="1"/>
</dbReference>
<proteinExistence type="predicted"/>
<accession>A0A2P6UZU5</accession>
<feature type="compositionally biased region" description="Polar residues" evidence="1">
    <location>
        <begin position="97"/>
        <end position="110"/>
    </location>
</feature>
<dbReference type="Proteomes" id="UP000239649">
    <property type="component" value="Unassembled WGS sequence"/>
</dbReference>
<name>A0A2P6UZU5_9CHLO</name>
<reference evidence="2 3" key="1">
    <citation type="journal article" date="2018" name="Plant J.">
        <title>Genome sequences of Chlorella sorokiniana UTEX 1602 and Micractinium conductrix SAG 241.80: implications to maltose excretion by a green alga.</title>
        <authorList>
            <person name="Arriola M.B."/>
            <person name="Velmurugan N."/>
            <person name="Zhang Y."/>
            <person name="Plunkett M.H."/>
            <person name="Hondzo H."/>
            <person name="Barney B.M."/>
        </authorList>
    </citation>
    <scope>NUCLEOTIDE SEQUENCE [LARGE SCALE GENOMIC DNA]</scope>
    <source>
        <strain evidence="2 3">SAG 241.80</strain>
    </source>
</reference>
<dbReference type="InterPro" id="IPR051888">
    <property type="entry name" value="UPF0148_domain"/>
</dbReference>
<feature type="compositionally biased region" description="Low complexity" evidence="1">
    <location>
        <begin position="70"/>
        <end position="96"/>
    </location>
</feature>
<organism evidence="2 3">
    <name type="scientific">Micractinium conductrix</name>
    <dbReference type="NCBI Taxonomy" id="554055"/>
    <lineage>
        <taxon>Eukaryota</taxon>
        <taxon>Viridiplantae</taxon>
        <taxon>Chlorophyta</taxon>
        <taxon>core chlorophytes</taxon>
        <taxon>Trebouxiophyceae</taxon>
        <taxon>Chlorellales</taxon>
        <taxon>Chlorellaceae</taxon>
        <taxon>Chlorella clade</taxon>
        <taxon>Micractinium</taxon>
    </lineage>
</organism>
<dbReference type="PANTHER" id="PTHR16537:SF1">
    <property type="entry name" value="PROTEIN ZNRD2"/>
    <property type="match status" value="1"/>
</dbReference>
<gene>
    <name evidence="2" type="ORF">C2E20_8971</name>
</gene>
<feature type="region of interest" description="Disordered" evidence="1">
    <location>
        <begin position="70"/>
        <end position="128"/>
    </location>
</feature>
<keyword evidence="3" id="KW-1185">Reference proteome</keyword>
<dbReference type="AlphaFoldDB" id="A0A2P6UZU5"/>
<comment type="caution">
    <text evidence="2">The sequence shown here is derived from an EMBL/GenBank/DDBJ whole genome shotgun (WGS) entry which is preliminary data.</text>
</comment>
<sequence>MAPAEEAPRVRSASIGSMSSLLLQGWAMLADSCPACGVPLMRHPAGTVLLCVNCGRDTTTAADGGAAELAEPPAAAPAAPAGPAADAGPAGPATDLQSLPNGLGSSAVSSDSEEQGGEPVVAAAPPPLRERLRRAAGISSDPPADGSSGGQREDASKEIADLMLQGWAMLQEHCPRCLHPLLRSRTDRRIYCAACRMYAVYEGGAATAAAGSVAGQAAQQQQQQQPEAHQPQAGRGSVRQAAPAPAPAPAAPSAAPSILAASDGLVPSAPTLGRHLPAVDTAADAVAARLADATSALRAAPPGNAGTAVAAVQQCAAALQALAECHRALAALRC</sequence>
<evidence type="ECO:0000256" key="1">
    <source>
        <dbReference type="SAM" id="MobiDB-lite"/>
    </source>
</evidence>
<feature type="compositionally biased region" description="Low complexity" evidence="1">
    <location>
        <begin position="217"/>
        <end position="234"/>
    </location>
</feature>
<evidence type="ECO:0000313" key="3">
    <source>
        <dbReference type="Proteomes" id="UP000239649"/>
    </source>
</evidence>
<evidence type="ECO:0000313" key="2">
    <source>
        <dbReference type="EMBL" id="PSC67343.1"/>
    </source>
</evidence>